<gene>
    <name evidence="1" type="ORF">Fuma_06012</name>
</gene>
<reference evidence="1 2" key="1">
    <citation type="journal article" date="2016" name="Front. Microbiol.">
        <title>Fuerstia marisgermanicae gen. nov., sp. nov., an Unusual Member of the Phylum Planctomycetes from the German Wadden Sea.</title>
        <authorList>
            <person name="Kohn T."/>
            <person name="Heuer A."/>
            <person name="Jogler M."/>
            <person name="Vollmers J."/>
            <person name="Boedeker C."/>
            <person name="Bunk B."/>
            <person name="Rast P."/>
            <person name="Borchert D."/>
            <person name="Glockner I."/>
            <person name="Freese H.M."/>
            <person name="Klenk H.P."/>
            <person name="Overmann J."/>
            <person name="Kaster A.K."/>
            <person name="Rohde M."/>
            <person name="Wiegand S."/>
            <person name="Jogler C."/>
        </authorList>
    </citation>
    <scope>NUCLEOTIDE SEQUENCE [LARGE SCALE GENOMIC DNA]</scope>
    <source>
        <strain evidence="1 2">NH11</strain>
    </source>
</reference>
<dbReference type="AlphaFoldDB" id="A0A1P8WQM2"/>
<keyword evidence="2" id="KW-1185">Reference proteome</keyword>
<dbReference type="STRING" id="1891926.Fuma_06012"/>
<dbReference type="KEGG" id="fmr:Fuma_06012"/>
<protein>
    <recommendedName>
        <fullName evidence="3">Zinc-finger domain-containing protein</fullName>
    </recommendedName>
</protein>
<organism evidence="1 2">
    <name type="scientific">Fuerstiella marisgermanici</name>
    <dbReference type="NCBI Taxonomy" id="1891926"/>
    <lineage>
        <taxon>Bacteria</taxon>
        <taxon>Pseudomonadati</taxon>
        <taxon>Planctomycetota</taxon>
        <taxon>Planctomycetia</taxon>
        <taxon>Planctomycetales</taxon>
        <taxon>Planctomycetaceae</taxon>
        <taxon>Fuerstiella</taxon>
    </lineage>
</organism>
<evidence type="ECO:0008006" key="3">
    <source>
        <dbReference type="Google" id="ProtNLM"/>
    </source>
</evidence>
<evidence type="ECO:0000313" key="1">
    <source>
        <dbReference type="EMBL" id="APZ96344.1"/>
    </source>
</evidence>
<dbReference type="EMBL" id="CP017641">
    <property type="protein sequence ID" value="APZ96344.1"/>
    <property type="molecule type" value="Genomic_DNA"/>
</dbReference>
<dbReference type="Proteomes" id="UP000187735">
    <property type="component" value="Chromosome"/>
</dbReference>
<sequence length="73" mass="8027">MNSSVILPTTQFEKRNECRQARSSLPHELLGEMDDDASSSLYQHISQCRSCLEAYIALQAAADLACPLKPGDT</sequence>
<name>A0A1P8WQM2_9PLAN</name>
<proteinExistence type="predicted"/>
<evidence type="ECO:0000313" key="2">
    <source>
        <dbReference type="Proteomes" id="UP000187735"/>
    </source>
</evidence>
<accession>A0A1P8WQM2</accession>